<protein>
    <submittedName>
        <fullName evidence="1">Uncharacterized protein</fullName>
    </submittedName>
</protein>
<evidence type="ECO:0000313" key="2">
    <source>
        <dbReference type="Proteomes" id="UP000220691"/>
    </source>
</evidence>
<dbReference type="EMBL" id="NUAN01000071">
    <property type="protein sequence ID" value="PEN97756.1"/>
    <property type="molecule type" value="Genomic_DNA"/>
</dbReference>
<proteinExistence type="predicted"/>
<organism evidence="1 2">
    <name type="scientific">Bacillus cereus</name>
    <dbReference type="NCBI Taxonomy" id="1396"/>
    <lineage>
        <taxon>Bacteria</taxon>
        <taxon>Bacillati</taxon>
        <taxon>Bacillota</taxon>
        <taxon>Bacilli</taxon>
        <taxon>Bacillales</taxon>
        <taxon>Bacillaceae</taxon>
        <taxon>Bacillus</taxon>
        <taxon>Bacillus cereus group</taxon>
    </lineage>
</organism>
<comment type="caution">
    <text evidence="1">The sequence shown here is derived from an EMBL/GenBank/DDBJ whole genome shotgun (WGS) entry which is preliminary data.</text>
</comment>
<gene>
    <name evidence="1" type="ORF">CN553_11935</name>
</gene>
<name>A0A9X6YMG1_BACCE</name>
<dbReference type="AlphaFoldDB" id="A0A9X6YMG1"/>
<dbReference type="RefSeq" id="WP_016084956.1">
    <property type="nucleotide sequence ID" value="NZ_NUAN01000071.1"/>
</dbReference>
<dbReference type="Proteomes" id="UP000220691">
    <property type="component" value="Unassembled WGS sequence"/>
</dbReference>
<reference evidence="1 2" key="1">
    <citation type="submission" date="2017-09" db="EMBL/GenBank/DDBJ databases">
        <title>Large-scale bioinformatics analysis of Bacillus genomes uncovers conserved roles of natural products in bacterial physiology.</title>
        <authorList>
            <consortium name="Agbiome Team Llc"/>
            <person name="Bleich R.M."/>
            <person name="Kirk G.J."/>
            <person name="Santa Maria K.C."/>
            <person name="Allen S.E."/>
            <person name="Farag S."/>
            <person name="Shank E.A."/>
            <person name="Bowers A."/>
        </authorList>
    </citation>
    <scope>NUCLEOTIDE SEQUENCE [LARGE SCALE GENOMIC DNA]</scope>
    <source>
        <strain evidence="1 2">AFS027647</strain>
    </source>
</reference>
<sequence>MEYTEVSKGENKKLDESLRSFLDIFEFNKHGVAWEIFDDEGCGVFGLIDLSTGEVLCLGR</sequence>
<evidence type="ECO:0000313" key="1">
    <source>
        <dbReference type="EMBL" id="PEN97756.1"/>
    </source>
</evidence>
<accession>A0A9X6YMG1</accession>